<name>A0AAV5HTW4_9ROSI</name>
<protein>
    <submittedName>
        <fullName evidence="1">Uncharacterized protein</fullName>
    </submittedName>
</protein>
<evidence type="ECO:0000313" key="2">
    <source>
        <dbReference type="Proteomes" id="UP001054252"/>
    </source>
</evidence>
<evidence type="ECO:0000313" key="1">
    <source>
        <dbReference type="EMBL" id="GKU89359.1"/>
    </source>
</evidence>
<keyword evidence="2" id="KW-1185">Reference proteome</keyword>
<reference evidence="1 2" key="1">
    <citation type="journal article" date="2021" name="Commun. Biol.">
        <title>The genome of Shorea leprosula (Dipterocarpaceae) highlights the ecological relevance of drought in aseasonal tropical rainforests.</title>
        <authorList>
            <person name="Ng K.K.S."/>
            <person name="Kobayashi M.J."/>
            <person name="Fawcett J.A."/>
            <person name="Hatakeyama M."/>
            <person name="Paape T."/>
            <person name="Ng C.H."/>
            <person name="Ang C.C."/>
            <person name="Tnah L.H."/>
            <person name="Lee C.T."/>
            <person name="Nishiyama T."/>
            <person name="Sese J."/>
            <person name="O'Brien M.J."/>
            <person name="Copetti D."/>
            <person name="Mohd Noor M.I."/>
            <person name="Ong R.C."/>
            <person name="Putra M."/>
            <person name="Sireger I.Z."/>
            <person name="Indrioko S."/>
            <person name="Kosugi Y."/>
            <person name="Izuno A."/>
            <person name="Isagi Y."/>
            <person name="Lee S.L."/>
            <person name="Shimizu K.K."/>
        </authorList>
    </citation>
    <scope>NUCLEOTIDE SEQUENCE [LARGE SCALE GENOMIC DNA]</scope>
    <source>
        <strain evidence="1">214</strain>
    </source>
</reference>
<dbReference type="Proteomes" id="UP001054252">
    <property type="component" value="Unassembled WGS sequence"/>
</dbReference>
<gene>
    <name evidence="1" type="ORF">SLEP1_g3506</name>
</gene>
<organism evidence="1 2">
    <name type="scientific">Rubroshorea leprosula</name>
    <dbReference type="NCBI Taxonomy" id="152421"/>
    <lineage>
        <taxon>Eukaryota</taxon>
        <taxon>Viridiplantae</taxon>
        <taxon>Streptophyta</taxon>
        <taxon>Embryophyta</taxon>
        <taxon>Tracheophyta</taxon>
        <taxon>Spermatophyta</taxon>
        <taxon>Magnoliopsida</taxon>
        <taxon>eudicotyledons</taxon>
        <taxon>Gunneridae</taxon>
        <taxon>Pentapetalae</taxon>
        <taxon>rosids</taxon>
        <taxon>malvids</taxon>
        <taxon>Malvales</taxon>
        <taxon>Dipterocarpaceae</taxon>
        <taxon>Rubroshorea</taxon>
    </lineage>
</organism>
<accession>A0AAV5HTW4</accession>
<sequence length="48" mass="4939">MLPPVGLAPWQCEVCVGKALGGLLDIHGGDRSCTGALCISISSKWINA</sequence>
<proteinExistence type="predicted"/>
<dbReference type="EMBL" id="BPVZ01000003">
    <property type="protein sequence ID" value="GKU89359.1"/>
    <property type="molecule type" value="Genomic_DNA"/>
</dbReference>
<comment type="caution">
    <text evidence="1">The sequence shown here is derived from an EMBL/GenBank/DDBJ whole genome shotgun (WGS) entry which is preliminary data.</text>
</comment>
<dbReference type="AlphaFoldDB" id="A0AAV5HTW4"/>